<comment type="caution">
    <text evidence="2">The sequence shown here is derived from an EMBL/GenBank/DDBJ whole genome shotgun (WGS) entry which is preliminary data.</text>
</comment>
<organism evidence="2 3">
    <name type="scientific">Tabrizicola oligotrophica</name>
    <dbReference type="NCBI Taxonomy" id="2710650"/>
    <lineage>
        <taxon>Bacteria</taxon>
        <taxon>Pseudomonadati</taxon>
        <taxon>Pseudomonadota</taxon>
        <taxon>Alphaproteobacteria</taxon>
        <taxon>Rhodobacterales</taxon>
        <taxon>Paracoccaceae</taxon>
        <taxon>Tabrizicola</taxon>
    </lineage>
</organism>
<dbReference type="AlphaFoldDB" id="A0A6M0QVC6"/>
<dbReference type="Proteomes" id="UP000477782">
    <property type="component" value="Unassembled WGS sequence"/>
</dbReference>
<keyword evidence="3" id="KW-1185">Reference proteome</keyword>
<dbReference type="RefSeq" id="WP_164624857.1">
    <property type="nucleotide sequence ID" value="NZ_JAAIVJ010000004.1"/>
</dbReference>
<sequence length="83" mass="8851">MIGYPEAPRAWGFTRGMARTVGISLTEAVVEGWLSRGELGCMVEACRTCGQTVKCTDWLASTVKAEALPDFCQNAPAIGSLRG</sequence>
<protein>
    <recommendedName>
        <fullName evidence="1">DUF6455 domain-containing protein</fullName>
    </recommendedName>
</protein>
<gene>
    <name evidence="2" type="ORF">G4Z14_08895</name>
</gene>
<evidence type="ECO:0000259" key="1">
    <source>
        <dbReference type="Pfam" id="PF20056"/>
    </source>
</evidence>
<evidence type="ECO:0000313" key="3">
    <source>
        <dbReference type="Proteomes" id="UP000477782"/>
    </source>
</evidence>
<evidence type="ECO:0000313" key="2">
    <source>
        <dbReference type="EMBL" id="NEY90412.1"/>
    </source>
</evidence>
<feature type="domain" description="DUF6455" evidence="1">
    <location>
        <begin position="8"/>
        <end position="82"/>
    </location>
</feature>
<dbReference type="EMBL" id="JAAIVJ010000004">
    <property type="protein sequence ID" value="NEY90412.1"/>
    <property type="molecule type" value="Genomic_DNA"/>
</dbReference>
<name>A0A6M0QVC6_9RHOB</name>
<dbReference type="InterPro" id="IPR045601">
    <property type="entry name" value="DUF6455"/>
</dbReference>
<reference evidence="2 3" key="1">
    <citation type="submission" date="2020-02" db="EMBL/GenBank/DDBJ databases">
        <authorList>
            <person name="Chen W.-M."/>
        </authorList>
    </citation>
    <scope>NUCLEOTIDE SEQUENCE [LARGE SCALE GENOMIC DNA]</scope>
    <source>
        <strain evidence="2 3">KMS-5</strain>
    </source>
</reference>
<dbReference type="Pfam" id="PF20056">
    <property type="entry name" value="DUF6455"/>
    <property type="match status" value="1"/>
</dbReference>
<accession>A0A6M0QVC6</accession>
<proteinExistence type="predicted"/>